<evidence type="ECO:0000259" key="4">
    <source>
        <dbReference type="Pfam" id="PF08164"/>
    </source>
</evidence>
<evidence type="ECO:0000313" key="7">
    <source>
        <dbReference type="Proteomes" id="UP000775872"/>
    </source>
</evidence>
<feature type="compositionally biased region" description="Polar residues" evidence="3">
    <location>
        <begin position="143"/>
        <end position="152"/>
    </location>
</feature>
<feature type="compositionally biased region" description="Acidic residues" evidence="3">
    <location>
        <begin position="215"/>
        <end position="239"/>
    </location>
</feature>
<evidence type="ECO:0000256" key="1">
    <source>
        <dbReference type="ARBA" id="ARBA00008966"/>
    </source>
</evidence>
<name>A0A9P0ELG6_9HYPO</name>
<reference evidence="6 7" key="2">
    <citation type="submission" date="2021-10" db="EMBL/GenBank/DDBJ databases">
        <authorList>
            <person name="Piombo E."/>
        </authorList>
    </citation>
    <scope>NUCLEOTIDE SEQUENCE [LARGE SCALE GENOMIC DNA]</scope>
</reference>
<dbReference type="PANTHER" id="PTHR15565:SF0">
    <property type="entry name" value="PROTEIN AATF"/>
    <property type="match status" value="1"/>
</dbReference>
<organism evidence="6 7">
    <name type="scientific">Clonostachys solani</name>
    <dbReference type="NCBI Taxonomy" id="160281"/>
    <lineage>
        <taxon>Eukaryota</taxon>
        <taxon>Fungi</taxon>
        <taxon>Dikarya</taxon>
        <taxon>Ascomycota</taxon>
        <taxon>Pezizomycotina</taxon>
        <taxon>Sordariomycetes</taxon>
        <taxon>Hypocreomycetidae</taxon>
        <taxon>Hypocreales</taxon>
        <taxon>Bionectriaceae</taxon>
        <taxon>Clonostachys</taxon>
    </lineage>
</organism>
<dbReference type="EMBL" id="CABFOC020000045">
    <property type="protein sequence ID" value="CAH0052944.1"/>
    <property type="molecule type" value="Genomic_DNA"/>
</dbReference>
<evidence type="ECO:0000313" key="6">
    <source>
        <dbReference type="EMBL" id="CAH0052944.1"/>
    </source>
</evidence>
<feature type="compositionally biased region" description="Acidic residues" evidence="3">
    <location>
        <begin position="82"/>
        <end position="131"/>
    </location>
</feature>
<dbReference type="PANTHER" id="PTHR15565">
    <property type="entry name" value="AATF PROTEIN APOPTOSIS ANTAGONIZING TRANSCRIPTION FACTOR"/>
    <property type="match status" value="1"/>
</dbReference>
<feature type="domain" description="Apoptosis-antagonizing transcription factor C-terminal" evidence="4">
    <location>
        <begin position="448"/>
        <end position="531"/>
    </location>
</feature>
<keyword evidence="7" id="KW-1185">Reference proteome</keyword>
<evidence type="ECO:0000259" key="5">
    <source>
        <dbReference type="Pfam" id="PF13339"/>
    </source>
</evidence>
<feature type="compositionally biased region" description="Acidic residues" evidence="3">
    <location>
        <begin position="537"/>
        <end position="552"/>
    </location>
</feature>
<feature type="domain" description="AATF leucine zipper-containing" evidence="5">
    <location>
        <begin position="265"/>
        <end position="381"/>
    </location>
</feature>
<reference evidence="7" key="1">
    <citation type="submission" date="2019-06" db="EMBL/GenBank/DDBJ databases">
        <authorList>
            <person name="Broberg M."/>
        </authorList>
    </citation>
    <scope>NUCLEOTIDE SEQUENCE [LARGE SCALE GENOMIC DNA]</scope>
</reference>
<dbReference type="InterPro" id="IPR039223">
    <property type="entry name" value="AATF/Bfr2"/>
</dbReference>
<evidence type="ECO:0000256" key="2">
    <source>
        <dbReference type="ARBA" id="ARBA00013850"/>
    </source>
</evidence>
<dbReference type="GO" id="GO:0000462">
    <property type="term" value="P:maturation of SSU-rRNA from tricistronic rRNA transcript (SSU-rRNA, 5.8S rRNA, LSU-rRNA)"/>
    <property type="evidence" value="ECO:0007669"/>
    <property type="project" value="TreeGrafter"/>
</dbReference>
<evidence type="ECO:0000256" key="3">
    <source>
        <dbReference type="SAM" id="MobiDB-lite"/>
    </source>
</evidence>
<feature type="compositionally biased region" description="Low complexity" evidence="3">
    <location>
        <begin position="250"/>
        <end position="264"/>
    </location>
</feature>
<dbReference type="GO" id="GO:0005730">
    <property type="term" value="C:nucleolus"/>
    <property type="evidence" value="ECO:0007669"/>
    <property type="project" value="TreeGrafter"/>
</dbReference>
<feature type="compositionally biased region" description="Basic and acidic residues" evidence="3">
    <location>
        <begin position="10"/>
        <end position="30"/>
    </location>
</feature>
<dbReference type="AlphaFoldDB" id="A0A9P0ELG6"/>
<feature type="region of interest" description="Disordered" evidence="3">
    <location>
        <begin position="1"/>
        <end position="59"/>
    </location>
</feature>
<proteinExistence type="inferred from homology"/>
<feature type="compositionally biased region" description="Low complexity" evidence="3">
    <location>
        <begin position="204"/>
        <end position="214"/>
    </location>
</feature>
<dbReference type="Pfam" id="PF08164">
    <property type="entry name" value="TRAUB"/>
    <property type="match status" value="1"/>
</dbReference>
<feature type="region of interest" description="Disordered" evidence="3">
    <location>
        <begin position="537"/>
        <end position="561"/>
    </location>
</feature>
<dbReference type="InterPro" id="IPR012617">
    <property type="entry name" value="AATF_C"/>
</dbReference>
<dbReference type="Pfam" id="PF13339">
    <property type="entry name" value="AATF-Che1"/>
    <property type="match status" value="1"/>
</dbReference>
<feature type="compositionally biased region" description="Acidic residues" evidence="3">
    <location>
        <begin position="163"/>
        <end position="203"/>
    </location>
</feature>
<sequence length="561" mass="62245">MSGLKGRAKQFMDDEKIVKGSDYDPEADGRDVEEDSGSDASGDKRTGTEHYEAVGKSKLRHKDSVFLGSEYRGSKVSRAALEDDDEEDEDEDEGDEEEQYDDPDLADLEADEANASDSEIESDDALAESDDEHLKDFAFRGSSKPTKPSTKRATAADFMSSSEDGEDATGGVDLDDDESSDEVLDEDELGSDESEDGEEDDGLEALADGLSDLGEGSEESEEEDPSDEDDENSEDDSSDDDGKATKKKSAPGLASQAPASQQQSEVEKGVAIQQQRKVYDGLLNLRIRLQKALVAVNTFPVIDDSEPATEPYEAAEVAAIKLLNTISNLKHDFGNTAQVGSKRKREIEISLSNDEIWEQLEEEERELMKSRQDRLEKWSRRVQSVTVTAAPKGLGARNKTLINNLEDQLADSDDRLVKKTRVPRSCAPAQAAKRVAEDEYVYDDADFYQLLLKELVEQRTVDTSGDQVNGVPSVMLTAAKGVKMRKNVDRKASKGRKMRFTVHEKLQNFMAPEDRRSWEQGAIDRFFVTLFGQKMELEEDESADEDMEEVEAQAEGMRLFQ</sequence>
<feature type="region of interest" description="Disordered" evidence="3">
    <location>
        <begin position="71"/>
        <end position="268"/>
    </location>
</feature>
<comment type="similarity">
    <text evidence="1">Belongs to the AATF family.</text>
</comment>
<feature type="compositionally biased region" description="Basic and acidic residues" evidence="3">
    <location>
        <begin position="41"/>
        <end position="55"/>
    </location>
</feature>
<dbReference type="InterPro" id="IPR025160">
    <property type="entry name" value="AATF"/>
</dbReference>
<protein>
    <recommendedName>
        <fullName evidence="2">Protein BFR2</fullName>
    </recommendedName>
</protein>
<comment type="caution">
    <text evidence="6">The sequence shown here is derived from an EMBL/GenBank/DDBJ whole genome shotgun (WGS) entry which is preliminary data.</text>
</comment>
<dbReference type="Proteomes" id="UP000775872">
    <property type="component" value="Unassembled WGS sequence"/>
</dbReference>
<dbReference type="OrthoDB" id="5783963at2759"/>
<accession>A0A9P0ELG6</accession>
<gene>
    <name evidence="6" type="ORF">CSOL1703_00004811</name>
</gene>